<dbReference type="AlphaFoldDB" id="A0A4Q9H347"/>
<dbReference type="SUPFAM" id="SSF54523">
    <property type="entry name" value="Pili subunits"/>
    <property type="match status" value="1"/>
</dbReference>
<keyword evidence="1" id="KW-0812">Transmembrane</keyword>
<sequence length="154" mass="16140">MSSKARGFTLIEMVVAIVVIGVGLAGVMAAFTATTRNSADPAVRKQLLVVADQFMEEIQLKPFRESEPNTAPSGCARDTYNEVSDYNGYATTGKVCDIEGNTISELPGYSVSISVQSGTLGGVAGSLRIQVTASRGAESLQLVGWRTDYAGGTP</sequence>
<proteinExistence type="predicted"/>
<evidence type="ECO:0000313" key="3">
    <source>
        <dbReference type="Proteomes" id="UP000292120"/>
    </source>
</evidence>
<dbReference type="EMBL" id="SIXI01000003">
    <property type="protein sequence ID" value="TBO31457.1"/>
    <property type="molecule type" value="Genomic_DNA"/>
</dbReference>
<dbReference type="Pfam" id="PF07963">
    <property type="entry name" value="N_methyl"/>
    <property type="match status" value="1"/>
</dbReference>
<dbReference type="NCBIfam" id="TIGR02532">
    <property type="entry name" value="IV_pilin_GFxxxE"/>
    <property type="match status" value="1"/>
</dbReference>
<dbReference type="RefSeq" id="WP_130967911.1">
    <property type="nucleotide sequence ID" value="NZ_SIXI01000003.1"/>
</dbReference>
<protein>
    <submittedName>
        <fullName evidence="2">Prepilin-type N-terminal cleavage/methylation domain-containing protein</fullName>
    </submittedName>
</protein>
<comment type="caution">
    <text evidence="2">The sequence shown here is derived from an EMBL/GenBank/DDBJ whole genome shotgun (WGS) entry which is preliminary data.</text>
</comment>
<gene>
    <name evidence="2" type="ORF">EYS42_09505</name>
</gene>
<reference evidence="2 3" key="1">
    <citation type="submission" date="2019-02" db="EMBL/GenBank/DDBJ databases">
        <title>Aquabacterium sp. strain KMB7.</title>
        <authorList>
            <person name="Chen W.-M."/>
        </authorList>
    </citation>
    <scope>NUCLEOTIDE SEQUENCE [LARGE SCALE GENOMIC DNA]</scope>
    <source>
        <strain evidence="2 3">KMB7</strain>
    </source>
</reference>
<dbReference type="PROSITE" id="PS00409">
    <property type="entry name" value="PROKAR_NTER_METHYL"/>
    <property type="match status" value="1"/>
</dbReference>
<dbReference type="InterPro" id="IPR012902">
    <property type="entry name" value="N_methyl_site"/>
</dbReference>
<keyword evidence="3" id="KW-1185">Reference proteome</keyword>
<organism evidence="2 3">
    <name type="scientific">Aquabacterium lacunae</name>
    <dbReference type="NCBI Taxonomy" id="2528630"/>
    <lineage>
        <taxon>Bacteria</taxon>
        <taxon>Pseudomonadati</taxon>
        <taxon>Pseudomonadota</taxon>
        <taxon>Betaproteobacteria</taxon>
        <taxon>Burkholderiales</taxon>
        <taxon>Aquabacterium</taxon>
    </lineage>
</organism>
<evidence type="ECO:0000256" key="1">
    <source>
        <dbReference type="SAM" id="Phobius"/>
    </source>
</evidence>
<evidence type="ECO:0000313" key="2">
    <source>
        <dbReference type="EMBL" id="TBO31457.1"/>
    </source>
</evidence>
<dbReference type="InterPro" id="IPR045584">
    <property type="entry name" value="Pilin-like"/>
</dbReference>
<name>A0A4Q9H347_9BURK</name>
<accession>A0A4Q9H347</accession>
<dbReference type="Proteomes" id="UP000292120">
    <property type="component" value="Unassembled WGS sequence"/>
</dbReference>
<keyword evidence="1" id="KW-0472">Membrane</keyword>
<keyword evidence="1" id="KW-1133">Transmembrane helix</keyword>
<dbReference type="Gene3D" id="3.30.700.10">
    <property type="entry name" value="Glycoprotein, Type 4 Pilin"/>
    <property type="match status" value="1"/>
</dbReference>
<feature type="transmembrane region" description="Helical" evidence="1">
    <location>
        <begin position="7"/>
        <end position="31"/>
    </location>
</feature>
<dbReference type="OrthoDB" id="8759523at2"/>